<dbReference type="GO" id="GO:0004525">
    <property type="term" value="F:ribonuclease III activity"/>
    <property type="evidence" value="ECO:0007669"/>
    <property type="project" value="InterPro"/>
</dbReference>
<keyword evidence="4" id="KW-0255">Endonuclease</keyword>
<dbReference type="InterPro" id="IPR003100">
    <property type="entry name" value="PAZ_dom"/>
</dbReference>
<evidence type="ECO:0000313" key="8">
    <source>
        <dbReference type="Proteomes" id="UP001370490"/>
    </source>
</evidence>
<keyword evidence="2" id="KW-0677">Repeat</keyword>
<keyword evidence="1" id="KW-0540">Nuclease</keyword>
<keyword evidence="5" id="KW-0378">Hydrolase</keyword>
<evidence type="ECO:0000256" key="2">
    <source>
        <dbReference type="ARBA" id="ARBA00022737"/>
    </source>
</evidence>
<evidence type="ECO:0000259" key="6">
    <source>
        <dbReference type="PROSITE" id="PS50821"/>
    </source>
</evidence>
<dbReference type="InterPro" id="IPR036085">
    <property type="entry name" value="PAZ_dom_sf"/>
</dbReference>
<accession>A0AAN8VEE3</accession>
<sequence>MEVKQEDFMVSNNTPMKMSCNDKEIDVLEYVIQVLIFGVEGAKQQNKLFGKCKKWKHDEVEAVSGSPYKNLESSCQLLRIVDRKFLMASTSMDKAIWETRNVVSLPKCLSFVETPFLPDIPAFMPISTMEVLSMQGKQEFKSFTSTLFANYYCSFILYAAQSFLTALQDDERASFQLDVKFQESYLSGEHVNEIIGAAVADGNVTPKAVCLAAYKKLYGVGALMDMLFPNKGSGEDENVEQTDVGDPLPGIARHLRLATLKSFQVRLMRIVLDVDVEPSTIPWDPAKAFLFVPKVGNNMADPVKDIDWDLVEQIVQTDAWNSPQGLSRCYLGTNEWTLGGDRREYGYGKLHHGMTFGQKSHPTYSIRGAVAQYDILKASGLVPNRDINEMQRHANPAEGKLMMFDAVSTAEDLVGRIVTAAHSGKRFYVDLICYNMTAESSVPRKEGYLGPLEYSSYADYNWQKYGSPCGSGLCFHVDWRCFVSSGTTVVALGYHLLPIAQDDESEEILDKMCYVYLPPELCFVHPLPRSLVQGAQRLPSIMRVESMLLAIQLNDIIGFPVPSSKILESLTAASCQETFCNKRAELLGDAYLKWVVS</sequence>
<dbReference type="AlphaFoldDB" id="A0AAN8VEE3"/>
<gene>
    <name evidence="7" type="ORF">RJ641_001613</name>
</gene>
<keyword evidence="3" id="KW-0547">Nucleotide-binding</keyword>
<evidence type="ECO:0000256" key="1">
    <source>
        <dbReference type="ARBA" id="ARBA00022722"/>
    </source>
</evidence>
<proteinExistence type="predicted"/>
<protein>
    <submittedName>
        <fullName evidence="7">PAZ domain</fullName>
    </submittedName>
</protein>
<dbReference type="EMBL" id="JBAMMX010000010">
    <property type="protein sequence ID" value="KAK6931989.1"/>
    <property type="molecule type" value="Genomic_DNA"/>
</dbReference>
<dbReference type="Gene3D" id="1.10.1520.10">
    <property type="entry name" value="Ribonuclease III domain"/>
    <property type="match status" value="1"/>
</dbReference>
<dbReference type="Gene3D" id="2.170.260.10">
    <property type="entry name" value="paz domain"/>
    <property type="match status" value="1"/>
</dbReference>
<dbReference type="GO" id="GO:0005737">
    <property type="term" value="C:cytoplasm"/>
    <property type="evidence" value="ECO:0007669"/>
    <property type="project" value="TreeGrafter"/>
</dbReference>
<evidence type="ECO:0000313" key="7">
    <source>
        <dbReference type="EMBL" id="KAK6931989.1"/>
    </source>
</evidence>
<dbReference type="SMART" id="SM00949">
    <property type="entry name" value="PAZ"/>
    <property type="match status" value="1"/>
</dbReference>
<dbReference type="Pfam" id="PF02170">
    <property type="entry name" value="PAZ"/>
    <property type="match status" value="1"/>
</dbReference>
<evidence type="ECO:0000256" key="3">
    <source>
        <dbReference type="ARBA" id="ARBA00022741"/>
    </source>
</evidence>
<name>A0AAN8VEE3_9MAGN</name>
<dbReference type="GO" id="GO:0000166">
    <property type="term" value="F:nucleotide binding"/>
    <property type="evidence" value="ECO:0007669"/>
    <property type="project" value="UniProtKB-KW"/>
</dbReference>
<dbReference type="SUPFAM" id="SSF69065">
    <property type="entry name" value="RNase III domain-like"/>
    <property type="match status" value="1"/>
</dbReference>
<dbReference type="PROSITE" id="PS50821">
    <property type="entry name" value="PAZ"/>
    <property type="match status" value="1"/>
</dbReference>
<dbReference type="GO" id="GO:0030422">
    <property type="term" value="P:siRNA processing"/>
    <property type="evidence" value="ECO:0007669"/>
    <property type="project" value="TreeGrafter"/>
</dbReference>
<dbReference type="PANTHER" id="PTHR14950">
    <property type="entry name" value="DICER-RELATED"/>
    <property type="match status" value="1"/>
</dbReference>
<evidence type="ECO:0000256" key="5">
    <source>
        <dbReference type="ARBA" id="ARBA00022801"/>
    </source>
</evidence>
<evidence type="ECO:0000256" key="4">
    <source>
        <dbReference type="ARBA" id="ARBA00022759"/>
    </source>
</evidence>
<dbReference type="GO" id="GO:0005634">
    <property type="term" value="C:nucleus"/>
    <property type="evidence" value="ECO:0007669"/>
    <property type="project" value="TreeGrafter"/>
</dbReference>
<dbReference type="Proteomes" id="UP001370490">
    <property type="component" value="Unassembled WGS sequence"/>
</dbReference>
<dbReference type="GO" id="GO:0003723">
    <property type="term" value="F:RNA binding"/>
    <property type="evidence" value="ECO:0007669"/>
    <property type="project" value="InterPro"/>
</dbReference>
<feature type="domain" description="PAZ" evidence="6">
    <location>
        <begin position="382"/>
        <end position="526"/>
    </location>
</feature>
<dbReference type="InterPro" id="IPR036389">
    <property type="entry name" value="RNase_III_sf"/>
</dbReference>
<dbReference type="SUPFAM" id="SSF101690">
    <property type="entry name" value="PAZ domain"/>
    <property type="match status" value="1"/>
</dbReference>
<dbReference type="PANTHER" id="PTHR14950:SF77">
    <property type="entry name" value="ENDORIBONUCLEASE DICER-LIKE PROTEIN"/>
    <property type="match status" value="1"/>
</dbReference>
<comment type="caution">
    <text evidence="7">The sequence shown here is derived from an EMBL/GenBank/DDBJ whole genome shotgun (WGS) entry which is preliminary data.</text>
</comment>
<reference evidence="7 8" key="1">
    <citation type="submission" date="2023-12" db="EMBL/GenBank/DDBJ databases">
        <title>A high-quality genome assembly for Dillenia turbinata (Dilleniales).</title>
        <authorList>
            <person name="Chanderbali A."/>
        </authorList>
    </citation>
    <scope>NUCLEOTIDE SEQUENCE [LARGE SCALE GENOMIC DNA]</scope>
    <source>
        <strain evidence="7">LSX21</strain>
        <tissue evidence="7">Leaf</tissue>
    </source>
</reference>
<organism evidence="7 8">
    <name type="scientific">Dillenia turbinata</name>
    <dbReference type="NCBI Taxonomy" id="194707"/>
    <lineage>
        <taxon>Eukaryota</taxon>
        <taxon>Viridiplantae</taxon>
        <taxon>Streptophyta</taxon>
        <taxon>Embryophyta</taxon>
        <taxon>Tracheophyta</taxon>
        <taxon>Spermatophyta</taxon>
        <taxon>Magnoliopsida</taxon>
        <taxon>eudicotyledons</taxon>
        <taxon>Gunneridae</taxon>
        <taxon>Pentapetalae</taxon>
        <taxon>Dilleniales</taxon>
        <taxon>Dilleniaceae</taxon>
        <taxon>Dillenia</taxon>
    </lineage>
</organism>
<keyword evidence="8" id="KW-1185">Reference proteome</keyword>